<sequence length="336" mass="36154">MDARTTLRRLLGGAMGTHVIGVAADLGLADTIGEGRRVAEIARAHDLPADRMTRLLRAFAGLGYCVEREPGVYALTEAGSLLRKDDPRSLLALAKLSTAPVTERPWRRLRDSLRTGRPAFEDVFGCPAFEYFAGEPEQSANFNAAMSQGTHDFAEAVSGVYDFGRYATIVDLGGGDGTLLAAILRGAPEARGVVFDLEAATAESARILDRAGVSDRTTVVTGDFRENVPEADLYVIKSVLHNWDDDQAAVVLGHCRAAMRQDGRVLIADPVLPELACADERPFDPYLMDLHMLVVVGGRERTRSEFETLCARAGLAVTTVVDVPGTGLSLVEAEAR</sequence>
<evidence type="ECO:0000259" key="4">
    <source>
        <dbReference type="Pfam" id="PF00891"/>
    </source>
</evidence>
<reference evidence="7" key="1">
    <citation type="journal article" date="2019" name="Int. J. Syst. Evol. Microbiol.">
        <title>The Global Catalogue of Microorganisms (GCM) 10K type strain sequencing project: providing services to taxonomists for standard genome sequencing and annotation.</title>
        <authorList>
            <consortium name="The Broad Institute Genomics Platform"/>
            <consortium name="The Broad Institute Genome Sequencing Center for Infectious Disease"/>
            <person name="Wu L."/>
            <person name="Ma J."/>
        </authorList>
    </citation>
    <scope>NUCLEOTIDE SEQUENCE [LARGE SCALE GENOMIC DNA]</scope>
    <source>
        <strain evidence="7">CGMCC 4.7643</strain>
    </source>
</reference>
<dbReference type="CDD" id="cd02440">
    <property type="entry name" value="AdoMet_MTases"/>
    <property type="match status" value="1"/>
</dbReference>
<evidence type="ECO:0000256" key="2">
    <source>
        <dbReference type="ARBA" id="ARBA00022679"/>
    </source>
</evidence>
<evidence type="ECO:0000313" key="6">
    <source>
        <dbReference type="EMBL" id="MFD2464660.1"/>
    </source>
</evidence>
<dbReference type="PANTHER" id="PTHR43712:SF2">
    <property type="entry name" value="O-METHYLTRANSFERASE CICE"/>
    <property type="match status" value="1"/>
</dbReference>
<evidence type="ECO:0000256" key="3">
    <source>
        <dbReference type="ARBA" id="ARBA00022691"/>
    </source>
</evidence>
<accession>A0ABW5GVG9</accession>
<dbReference type="Proteomes" id="UP001597419">
    <property type="component" value="Unassembled WGS sequence"/>
</dbReference>
<dbReference type="PANTHER" id="PTHR43712">
    <property type="entry name" value="PUTATIVE (AFU_ORTHOLOGUE AFUA_4G14580)-RELATED"/>
    <property type="match status" value="1"/>
</dbReference>
<proteinExistence type="predicted"/>
<dbReference type="InterPro" id="IPR036390">
    <property type="entry name" value="WH_DNA-bd_sf"/>
</dbReference>
<keyword evidence="1 6" id="KW-0489">Methyltransferase</keyword>
<organism evidence="6 7">
    <name type="scientific">Amycolatopsis samaneae</name>
    <dbReference type="NCBI Taxonomy" id="664691"/>
    <lineage>
        <taxon>Bacteria</taxon>
        <taxon>Bacillati</taxon>
        <taxon>Actinomycetota</taxon>
        <taxon>Actinomycetes</taxon>
        <taxon>Pseudonocardiales</taxon>
        <taxon>Pseudonocardiaceae</taxon>
        <taxon>Amycolatopsis</taxon>
    </lineage>
</organism>
<keyword evidence="7" id="KW-1185">Reference proteome</keyword>
<dbReference type="PIRSF" id="PIRSF005739">
    <property type="entry name" value="O-mtase"/>
    <property type="match status" value="1"/>
</dbReference>
<dbReference type="InterPro" id="IPR012967">
    <property type="entry name" value="COMT_dimerisation"/>
</dbReference>
<dbReference type="Gene3D" id="1.10.287.1350">
    <property type="match status" value="1"/>
</dbReference>
<keyword evidence="3" id="KW-0949">S-adenosyl-L-methionine</keyword>
<gene>
    <name evidence="6" type="ORF">ACFSYJ_39000</name>
</gene>
<feature type="domain" description="O-methyltransferase C-terminal" evidence="4">
    <location>
        <begin position="106"/>
        <end position="315"/>
    </location>
</feature>
<dbReference type="Gene3D" id="1.10.10.10">
    <property type="entry name" value="Winged helix-like DNA-binding domain superfamily/Winged helix DNA-binding domain"/>
    <property type="match status" value="1"/>
</dbReference>
<dbReference type="InterPro" id="IPR036388">
    <property type="entry name" value="WH-like_DNA-bd_sf"/>
</dbReference>
<dbReference type="Gene3D" id="3.40.50.150">
    <property type="entry name" value="Vaccinia Virus protein VP39"/>
    <property type="match status" value="1"/>
</dbReference>
<evidence type="ECO:0000256" key="1">
    <source>
        <dbReference type="ARBA" id="ARBA00022603"/>
    </source>
</evidence>
<dbReference type="Pfam" id="PF00891">
    <property type="entry name" value="Methyltransf_2"/>
    <property type="match status" value="1"/>
</dbReference>
<dbReference type="PROSITE" id="PS51683">
    <property type="entry name" value="SAM_OMT_II"/>
    <property type="match status" value="1"/>
</dbReference>
<evidence type="ECO:0000313" key="7">
    <source>
        <dbReference type="Proteomes" id="UP001597419"/>
    </source>
</evidence>
<evidence type="ECO:0000259" key="5">
    <source>
        <dbReference type="Pfam" id="PF08100"/>
    </source>
</evidence>
<dbReference type="RefSeq" id="WP_345385915.1">
    <property type="nucleotide sequence ID" value="NZ_BAABHG010000001.1"/>
</dbReference>
<name>A0ABW5GVG9_9PSEU</name>
<dbReference type="InterPro" id="IPR029063">
    <property type="entry name" value="SAM-dependent_MTases_sf"/>
</dbReference>
<dbReference type="SUPFAM" id="SSF46785">
    <property type="entry name" value="Winged helix' DNA-binding domain"/>
    <property type="match status" value="1"/>
</dbReference>
<dbReference type="SUPFAM" id="SSF53335">
    <property type="entry name" value="S-adenosyl-L-methionine-dependent methyltransferases"/>
    <property type="match status" value="1"/>
</dbReference>
<dbReference type="GO" id="GO:0008168">
    <property type="term" value="F:methyltransferase activity"/>
    <property type="evidence" value="ECO:0007669"/>
    <property type="project" value="UniProtKB-KW"/>
</dbReference>
<comment type="caution">
    <text evidence="6">The sequence shown here is derived from an EMBL/GenBank/DDBJ whole genome shotgun (WGS) entry which is preliminary data.</text>
</comment>
<dbReference type="GO" id="GO:0032259">
    <property type="term" value="P:methylation"/>
    <property type="evidence" value="ECO:0007669"/>
    <property type="project" value="UniProtKB-KW"/>
</dbReference>
<keyword evidence="2" id="KW-0808">Transferase</keyword>
<dbReference type="EMBL" id="JBHUKU010000026">
    <property type="protein sequence ID" value="MFD2464660.1"/>
    <property type="molecule type" value="Genomic_DNA"/>
</dbReference>
<dbReference type="InterPro" id="IPR016461">
    <property type="entry name" value="COMT-like"/>
</dbReference>
<protein>
    <submittedName>
        <fullName evidence="6">Methyltransferase</fullName>
    </submittedName>
</protein>
<dbReference type="InterPro" id="IPR001077">
    <property type="entry name" value="COMT_C"/>
</dbReference>
<dbReference type="Pfam" id="PF08100">
    <property type="entry name" value="Dimerisation"/>
    <property type="match status" value="1"/>
</dbReference>
<feature type="domain" description="O-methyltransferase dimerisation" evidence="5">
    <location>
        <begin position="10"/>
        <end position="83"/>
    </location>
</feature>